<dbReference type="Pfam" id="PF01370">
    <property type="entry name" value="Epimerase"/>
    <property type="match status" value="1"/>
</dbReference>
<organism evidence="2 3">
    <name type="scientific">Ilumatobacter fluminis</name>
    <dbReference type="NCBI Taxonomy" id="467091"/>
    <lineage>
        <taxon>Bacteria</taxon>
        <taxon>Bacillati</taxon>
        <taxon>Actinomycetota</taxon>
        <taxon>Acidimicrobiia</taxon>
        <taxon>Acidimicrobiales</taxon>
        <taxon>Ilumatobacteraceae</taxon>
        <taxon>Ilumatobacter</taxon>
    </lineage>
</organism>
<dbReference type="GO" id="GO:0005737">
    <property type="term" value="C:cytoplasm"/>
    <property type="evidence" value="ECO:0007669"/>
    <property type="project" value="TreeGrafter"/>
</dbReference>
<dbReference type="InterPro" id="IPR001509">
    <property type="entry name" value="Epimerase_deHydtase"/>
</dbReference>
<protein>
    <submittedName>
        <fullName evidence="2">Nucleoside-diphosphate-sugar epimerase</fullName>
    </submittedName>
</protein>
<comment type="caution">
    <text evidence="2">The sequence shown here is derived from an EMBL/GenBank/DDBJ whole genome shotgun (WGS) entry which is preliminary data.</text>
</comment>
<proteinExistence type="predicted"/>
<accession>A0A4R7I0B3</accession>
<dbReference type="PANTHER" id="PTHR48079">
    <property type="entry name" value="PROTEIN YEEZ"/>
    <property type="match status" value="1"/>
</dbReference>
<dbReference type="InterPro" id="IPR036291">
    <property type="entry name" value="NAD(P)-bd_dom_sf"/>
</dbReference>
<evidence type="ECO:0000259" key="1">
    <source>
        <dbReference type="Pfam" id="PF01370"/>
    </source>
</evidence>
<evidence type="ECO:0000313" key="2">
    <source>
        <dbReference type="EMBL" id="TDT16835.1"/>
    </source>
</evidence>
<name>A0A4R7I0B3_9ACTN</name>
<dbReference type="InterPro" id="IPR051783">
    <property type="entry name" value="NAD(P)-dependent_oxidoreduct"/>
</dbReference>
<dbReference type="RefSeq" id="WP_133869171.1">
    <property type="nucleotide sequence ID" value="NZ_SOAU01000001.1"/>
</dbReference>
<dbReference type="AlphaFoldDB" id="A0A4R7I0B3"/>
<dbReference type="OrthoDB" id="3174087at2"/>
<evidence type="ECO:0000313" key="3">
    <source>
        <dbReference type="Proteomes" id="UP000294558"/>
    </source>
</evidence>
<dbReference type="PANTHER" id="PTHR48079:SF6">
    <property type="entry name" value="NAD(P)-BINDING DOMAIN-CONTAINING PROTEIN-RELATED"/>
    <property type="match status" value="1"/>
</dbReference>
<dbReference type="EMBL" id="SOAU01000001">
    <property type="protein sequence ID" value="TDT16835.1"/>
    <property type="molecule type" value="Genomic_DNA"/>
</dbReference>
<reference evidence="2 3" key="1">
    <citation type="submission" date="2019-03" db="EMBL/GenBank/DDBJ databases">
        <title>Sequencing the genomes of 1000 actinobacteria strains.</title>
        <authorList>
            <person name="Klenk H.-P."/>
        </authorList>
    </citation>
    <scope>NUCLEOTIDE SEQUENCE [LARGE SCALE GENOMIC DNA]</scope>
    <source>
        <strain evidence="2 3">DSM 18936</strain>
    </source>
</reference>
<gene>
    <name evidence="2" type="ORF">BDK89_2433</name>
</gene>
<sequence length="322" mass="33274">MRILVTGATSMIGRATVERLLARGDDVRTIQRNPSGLPVAETLGSVTDPAAVRAACDGVDAVVHLAAKVGVTGEWHEYENVNVRGTELLVAAARQSGAGRFVHVSSPSVAHAGDALVGAGADPADPTATKGHYATSKALAEVAALDASSDDLPVVAIRPHLVWGPGDTQLVGRIVERARSGRLALVGSGAALIDTTVVDNAADALVAAVDRAPELGGQAFVVSNGEPRTVAELVARIAAAAGVDWNDRHVPTAVAKGGGAVAERVWARTGRTDDPPMTSFLAEQLSTAHWFDQRRTRDALGWRPAVTLAEGFERLAASYGSA</sequence>
<dbReference type="SUPFAM" id="SSF51735">
    <property type="entry name" value="NAD(P)-binding Rossmann-fold domains"/>
    <property type="match status" value="1"/>
</dbReference>
<dbReference type="GO" id="GO:0004029">
    <property type="term" value="F:aldehyde dehydrogenase (NAD+) activity"/>
    <property type="evidence" value="ECO:0007669"/>
    <property type="project" value="TreeGrafter"/>
</dbReference>
<feature type="domain" description="NAD-dependent epimerase/dehydratase" evidence="1">
    <location>
        <begin position="3"/>
        <end position="214"/>
    </location>
</feature>
<dbReference type="Gene3D" id="3.40.50.720">
    <property type="entry name" value="NAD(P)-binding Rossmann-like Domain"/>
    <property type="match status" value="1"/>
</dbReference>
<dbReference type="Proteomes" id="UP000294558">
    <property type="component" value="Unassembled WGS sequence"/>
</dbReference>
<keyword evidence="3" id="KW-1185">Reference proteome</keyword>